<accession>A0A840E992</accession>
<comment type="caution">
    <text evidence="1">The sequence shown here is derived from an EMBL/GenBank/DDBJ whole genome shotgun (WGS) entry which is preliminary data.</text>
</comment>
<dbReference type="EMBL" id="JACIFF010000007">
    <property type="protein sequence ID" value="MBB4080292.1"/>
    <property type="molecule type" value="Genomic_DNA"/>
</dbReference>
<gene>
    <name evidence="1" type="ORF">GGR28_002922</name>
</gene>
<dbReference type="AlphaFoldDB" id="A0A840E992"/>
<dbReference type="GO" id="GO:0006508">
    <property type="term" value="P:proteolysis"/>
    <property type="evidence" value="ECO:0007669"/>
    <property type="project" value="InterPro"/>
</dbReference>
<dbReference type="Proteomes" id="UP000576209">
    <property type="component" value="Unassembled WGS sequence"/>
</dbReference>
<dbReference type="GO" id="GO:0070573">
    <property type="term" value="F:metallodipeptidase activity"/>
    <property type="evidence" value="ECO:0007669"/>
    <property type="project" value="InterPro"/>
</dbReference>
<dbReference type="Pfam" id="PF01244">
    <property type="entry name" value="Peptidase_M19"/>
    <property type="match status" value="2"/>
</dbReference>
<dbReference type="InterPro" id="IPR008257">
    <property type="entry name" value="Pept_M19"/>
</dbReference>
<sequence>MYFDLHNHPSFKSYLSHSTPDGRDDCWKTYNNFIDKLFGSIIDSQSSLQQIQDGDVEVSVATIYVMEKGLGKTGLVKTLLPAISPLDRRMLRRVRTKNYFTSFEEEVVHLEKSHDLQNSAKQFKIVSDAQDLTQRKTNLVLAIEGGHILKPTKSADPIFYVDKLKHFRHRILYLTLCHFTRNALCTHAHSLKFVNAKRMTEFLPQGMGITEVGREVILRCYDTSPGAGNNILIDVKHMSLMSRRHFYQLRDEMGAASVPIIASHVAICGISWDHEVRKRYHEKTHYLGKEHNYSVKYSRPEGLRLGQLVSHFNPTSINLYDEDIVEIVASGGLIGLILDERQLGCKKKLREYFDGNEFKKLMNTDDPLNDALAVEVSAAPSLNNGREMDEIEEVTDEERFFEQLHQEEIRDEQEEEFTETLAQAVASMTHEERSRVFVATSSVEELAPKLREIRRKEKEREHLLHLCNNILHIVKVGGPKAWHHICIGSDCDGLINTIKGCRNVTEYRQLETGIVEMIEALRQNDNKFDNTYHIYDVEAQVRDLMYNNGKTFLENHFSRSTEVLETQPLVA</sequence>
<proteinExistence type="predicted"/>
<organism evidence="1 2">
    <name type="scientific">Neolewinella aquimaris</name>
    <dbReference type="NCBI Taxonomy" id="1835722"/>
    <lineage>
        <taxon>Bacteria</taxon>
        <taxon>Pseudomonadati</taxon>
        <taxon>Bacteroidota</taxon>
        <taxon>Saprospiria</taxon>
        <taxon>Saprospirales</taxon>
        <taxon>Lewinellaceae</taxon>
        <taxon>Neolewinella</taxon>
    </lineage>
</organism>
<dbReference type="SUPFAM" id="SSF51556">
    <property type="entry name" value="Metallo-dependent hydrolases"/>
    <property type="match status" value="1"/>
</dbReference>
<dbReference type="InterPro" id="IPR032466">
    <property type="entry name" value="Metal_Hydrolase"/>
</dbReference>
<evidence type="ECO:0000313" key="1">
    <source>
        <dbReference type="EMBL" id="MBB4080292.1"/>
    </source>
</evidence>
<dbReference type="RefSeq" id="WP_183496523.1">
    <property type="nucleotide sequence ID" value="NZ_JACIFF010000007.1"/>
</dbReference>
<name>A0A840E992_9BACT</name>
<reference evidence="1 2" key="1">
    <citation type="submission" date="2020-08" db="EMBL/GenBank/DDBJ databases">
        <title>Genomic Encyclopedia of Type Strains, Phase IV (KMG-IV): sequencing the most valuable type-strain genomes for metagenomic binning, comparative biology and taxonomic classification.</title>
        <authorList>
            <person name="Goeker M."/>
        </authorList>
    </citation>
    <scope>NUCLEOTIDE SEQUENCE [LARGE SCALE GENOMIC DNA]</scope>
    <source>
        <strain evidence="1 2">DSM 105137</strain>
    </source>
</reference>
<keyword evidence="2" id="KW-1185">Reference proteome</keyword>
<protein>
    <submittedName>
        <fullName evidence="1">Microsomal dipeptidase-like Zn-dependent dipeptidase</fullName>
    </submittedName>
</protein>
<evidence type="ECO:0000313" key="2">
    <source>
        <dbReference type="Proteomes" id="UP000576209"/>
    </source>
</evidence>
<dbReference type="Gene3D" id="3.20.20.140">
    <property type="entry name" value="Metal-dependent hydrolases"/>
    <property type="match status" value="1"/>
</dbReference>